<sequence length="85" mass="9713">MARYDIPDKDKFTAEFARPGRSSLFGCLTVFNTDLLFNHIFPPSKVMNSHTSVNHGGFHLSLSAATLYFLLQNHHQRKTPSYSKR</sequence>
<organism evidence="1 2">
    <name type="scientific">Xenorhabdus khoisanae</name>
    <dbReference type="NCBI Taxonomy" id="880157"/>
    <lineage>
        <taxon>Bacteria</taxon>
        <taxon>Pseudomonadati</taxon>
        <taxon>Pseudomonadota</taxon>
        <taxon>Gammaproteobacteria</taxon>
        <taxon>Enterobacterales</taxon>
        <taxon>Morganellaceae</taxon>
        <taxon>Xenorhabdus</taxon>
    </lineage>
</organism>
<evidence type="ECO:0000313" key="1">
    <source>
        <dbReference type="EMBL" id="KMJ43726.1"/>
    </source>
</evidence>
<proteinExistence type="predicted"/>
<dbReference type="EMBL" id="LFCV01000150">
    <property type="protein sequence ID" value="KMJ43726.1"/>
    <property type="molecule type" value="Genomic_DNA"/>
</dbReference>
<reference evidence="1 2" key="1">
    <citation type="submission" date="2015-06" db="EMBL/GenBank/DDBJ databases">
        <title>Draft Whole-Genome Sequence of the Entomopathogenic Bacterium Xenorhabdus khoisanae.</title>
        <authorList>
            <person name="Naidoo S."/>
            <person name="Featherston J."/>
            <person name="Gray V.M."/>
        </authorList>
    </citation>
    <scope>NUCLEOTIDE SEQUENCE [LARGE SCALE GENOMIC DNA]</scope>
    <source>
        <strain evidence="1 2">MCB</strain>
    </source>
</reference>
<gene>
    <name evidence="1" type="ORF">AB204_18160</name>
</gene>
<protein>
    <submittedName>
        <fullName evidence="1">Uncharacterized protein</fullName>
    </submittedName>
</protein>
<accession>A0A0J5FN57</accession>
<keyword evidence="2" id="KW-1185">Reference proteome</keyword>
<comment type="caution">
    <text evidence="1">The sequence shown here is derived from an EMBL/GenBank/DDBJ whole genome shotgun (WGS) entry which is preliminary data.</text>
</comment>
<dbReference type="AlphaFoldDB" id="A0A0J5FN57"/>
<evidence type="ECO:0000313" key="2">
    <source>
        <dbReference type="Proteomes" id="UP000036277"/>
    </source>
</evidence>
<name>A0A0J5FN57_9GAMM</name>
<dbReference type="Proteomes" id="UP000036277">
    <property type="component" value="Unassembled WGS sequence"/>
</dbReference>
<dbReference type="PATRIC" id="fig|880157.4.peg.3900"/>